<dbReference type="RefSeq" id="WP_293926205.1">
    <property type="nucleotide sequence ID" value="NZ_CP137624.1"/>
</dbReference>
<accession>A0ABZ0RR64</accession>
<keyword evidence="3" id="KW-1185">Reference proteome</keyword>
<keyword evidence="1" id="KW-0175">Coiled coil</keyword>
<evidence type="ECO:0000313" key="3">
    <source>
        <dbReference type="Proteomes" id="UP001322664"/>
    </source>
</evidence>
<sequence length="50" mass="5765">MKKEPTEKVVLIASAPKGYGEKIVERQLSQMKKENAMLQRKLSEIKRSAY</sequence>
<protein>
    <recommendedName>
        <fullName evidence="4">Transposase</fullName>
    </recommendedName>
</protein>
<evidence type="ECO:0000313" key="2">
    <source>
        <dbReference type="EMBL" id="WPK10708.1"/>
    </source>
</evidence>
<reference evidence="2 3" key="1">
    <citation type="submission" date="2023-09" db="EMBL/GenBank/DDBJ databases">
        <authorList>
            <person name="Page C.A."/>
            <person name="Perez-Diaz I.M."/>
        </authorList>
    </citation>
    <scope>NUCLEOTIDE SEQUENCE [LARGE SCALE GENOMIC DNA]</scope>
    <source>
        <strain evidence="2 3">Ll15</strain>
    </source>
</reference>
<organism evidence="2 3">
    <name type="scientific">Lysinibacillus louembei</name>
    <dbReference type="NCBI Taxonomy" id="1470088"/>
    <lineage>
        <taxon>Bacteria</taxon>
        <taxon>Bacillati</taxon>
        <taxon>Bacillota</taxon>
        <taxon>Bacilli</taxon>
        <taxon>Bacillales</taxon>
        <taxon>Bacillaceae</taxon>
        <taxon>Lysinibacillus</taxon>
    </lineage>
</organism>
<feature type="coiled-coil region" evidence="1">
    <location>
        <begin position="21"/>
        <end position="48"/>
    </location>
</feature>
<dbReference type="Proteomes" id="UP001322664">
    <property type="component" value="Chromosome"/>
</dbReference>
<gene>
    <name evidence="2" type="ORF">R6U77_12540</name>
</gene>
<dbReference type="EMBL" id="CP137624">
    <property type="protein sequence ID" value="WPK10708.1"/>
    <property type="molecule type" value="Genomic_DNA"/>
</dbReference>
<evidence type="ECO:0008006" key="4">
    <source>
        <dbReference type="Google" id="ProtNLM"/>
    </source>
</evidence>
<evidence type="ECO:0000256" key="1">
    <source>
        <dbReference type="SAM" id="Coils"/>
    </source>
</evidence>
<name>A0ABZ0RR64_9BACI</name>
<proteinExistence type="predicted"/>